<reference evidence="2" key="1">
    <citation type="submission" date="2022-08" db="EMBL/GenBank/DDBJ databases">
        <title>Genome sequencing of akame (Lates japonicus).</title>
        <authorList>
            <person name="Hashiguchi Y."/>
            <person name="Takahashi H."/>
        </authorList>
    </citation>
    <scope>NUCLEOTIDE SEQUENCE</scope>
    <source>
        <strain evidence="2">Kochi</strain>
    </source>
</reference>
<proteinExistence type="predicted"/>
<dbReference type="EMBL" id="BRZM01002046">
    <property type="protein sequence ID" value="GLD74188.1"/>
    <property type="molecule type" value="Genomic_DNA"/>
</dbReference>
<evidence type="ECO:0000313" key="3">
    <source>
        <dbReference type="Proteomes" id="UP001279410"/>
    </source>
</evidence>
<keyword evidence="3" id="KW-1185">Reference proteome</keyword>
<keyword evidence="1" id="KW-0732">Signal</keyword>
<dbReference type="AlphaFoldDB" id="A0AAD3NJH5"/>
<evidence type="ECO:0000313" key="2">
    <source>
        <dbReference type="EMBL" id="GLD74188.1"/>
    </source>
</evidence>
<sequence>MEETSLLSLLFVSSLLICSTNQAHLTVSPSRSQFFKDEFVSLSCEEDDSSAGWRLWRNTSTKTKAECGAEWGKSTGSSCIISFILPQDSGVYWLHLLPAGDLPPQVQSPPDGVVSVIICPHGVFETTHRPTGNGSSVSMATTSSNHAQQGLAEDYDDITAIGTERDF</sequence>
<name>A0AAD3NJH5_LATJO</name>
<dbReference type="InterPro" id="IPR013783">
    <property type="entry name" value="Ig-like_fold"/>
</dbReference>
<evidence type="ECO:0000256" key="1">
    <source>
        <dbReference type="SAM" id="SignalP"/>
    </source>
</evidence>
<feature type="signal peptide" evidence="1">
    <location>
        <begin position="1"/>
        <end position="22"/>
    </location>
</feature>
<comment type="caution">
    <text evidence="2">The sequence shown here is derived from an EMBL/GenBank/DDBJ whole genome shotgun (WGS) entry which is preliminary data.</text>
</comment>
<gene>
    <name evidence="2" type="ORF">AKAME5_002551600</name>
</gene>
<feature type="chain" id="PRO_5041978860" evidence="1">
    <location>
        <begin position="23"/>
        <end position="167"/>
    </location>
</feature>
<keyword evidence="2" id="KW-0675">Receptor</keyword>
<accession>A0AAD3NJH5</accession>
<dbReference type="Proteomes" id="UP001279410">
    <property type="component" value="Unassembled WGS sequence"/>
</dbReference>
<dbReference type="Gene3D" id="2.60.40.10">
    <property type="entry name" value="Immunoglobulins"/>
    <property type="match status" value="1"/>
</dbReference>
<protein>
    <submittedName>
        <fullName evidence="2">Fc receptor-like protein 5</fullName>
    </submittedName>
</protein>
<organism evidence="2 3">
    <name type="scientific">Lates japonicus</name>
    <name type="common">Japanese lates</name>
    <dbReference type="NCBI Taxonomy" id="270547"/>
    <lineage>
        <taxon>Eukaryota</taxon>
        <taxon>Metazoa</taxon>
        <taxon>Chordata</taxon>
        <taxon>Craniata</taxon>
        <taxon>Vertebrata</taxon>
        <taxon>Euteleostomi</taxon>
        <taxon>Actinopterygii</taxon>
        <taxon>Neopterygii</taxon>
        <taxon>Teleostei</taxon>
        <taxon>Neoteleostei</taxon>
        <taxon>Acanthomorphata</taxon>
        <taxon>Carangaria</taxon>
        <taxon>Carangaria incertae sedis</taxon>
        <taxon>Centropomidae</taxon>
        <taxon>Lates</taxon>
    </lineage>
</organism>